<dbReference type="Proteomes" id="UP000436138">
    <property type="component" value="Chromosome"/>
</dbReference>
<dbReference type="InterPro" id="IPR014757">
    <property type="entry name" value="Tscrpt_reg_IclR_C"/>
</dbReference>
<feature type="compositionally biased region" description="Low complexity" evidence="4">
    <location>
        <begin position="11"/>
        <end position="21"/>
    </location>
</feature>
<keyword evidence="2" id="KW-0238">DNA-binding</keyword>
<dbReference type="InterPro" id="IPR029016">
    <property type="entry name" value="GAF-like_dom_sf"/>
</dbReference>
<name>A0A6I6N3E8_9ACTN</name>
<evidence type="ECO:0000256" key="2">
    <source>
        <dbReference type="ARBA" id="ARBA00023125"/>
    </source>
</evidence>
<dbReference type="PROSITE" id="PS51078">
    <property type="entry name" value="ICLR_ED"/>
    <property type="match status" value="1"/>
</dbReference>
<feature type="domain" description="IclR-ED" evidence="6">
    <location>
        <begin position="85"/>
        <end position="275"/>
    </location>
</feature>
<sequence length="286" mass="30432">MSITAQHTTTRRIGITRRTGGTSHAERVFRVQQAFAQLGGGAQGLAELARASGIDDSAVHRILRSGVEHGTFLQVGRGRYRLGPQAAQLGIEALEHALDDEALRACLDRLREAADGALVFLYGLSYFGGVQRQCVEMAVGCSDLSEIGLTPRELMFSHRSLRIGASGRTILAHLPEAVQRKVATERIPDGMGPGAYRDGDRMLASLPGIRARGYAVGLQECAAGWDSFAAPVFWGDLVVGAVTLLTPGTLTLPECRPYSAAVCTAAHEVQRLVLAPETEGVTAKSA</sequence>
<reference evidence="7 8" key="1">
    <citation type="submission" date="2019-12" db="EMBL/GenBank/DDBJ databases">
        <title>Streptomyces sp. strain T44 isolated from rhizosphere soil of Broussonetia papyrifera.</title>
        <authorList>
            <person name="Mo P."/>
        </authorList>
    </citation>
    <scope>NUCLEOTIDE SEQUENCE [LARGE SCALE GENOMIC DNA]</scope>
    <source>
        <strain evidence="7 8">T44</strain>
    </source>
</reference>
<dbReference type="Gene3D" id="1.10.10.10">
    <property type="entry name" value="Winged helix-like DNA-binding domain superfamily/Winged helix DNA-binding domain"/>
    <property type="match status" value="1"/>
</dbReference>
<dbReference type="InterPro" id="IPR050707">
    <property type="entry name" value="HTH_MetabolicPath_Reg"/>
</dbReference>
<dbReference type="Pfam" id="PF09339">
    <property type="entry name" value="HTH_IclR"/>
    <property type="match status" value="1"/>
</dbReference>
<feature type="region of interest" description="Disordered" evidence="4">
    <location>
        <begin position="1"/>
        <end position="21"/>
    </location>
</feature>
<organism evidence="7 8">
    <name type="scientific">Streptomyces broussonetiae</name>
    <dbReference type="NCBI Taxonomy" id="2686304"/>
    <lineage>
        <taxon>Bacteria</taxon>
        <taxon>Bacillati</taxon>
        <taxon>Actinomycetota</taxon>
        <taxon>Actinomycetes</taxon>
        <taxon>Kitasatosporales</taxon>
        <taxon>Streptomycetaceae</taxon>
        <taxon>Streptomyces</taxon>
    </lineage>
</organism>
<protein>
    <submittedName>
        <fullName evidence="7">Helix-turn-helix domain-containing protein</fullName>
    </submittedName>
</protein>
<evidence type="ECO:0000259" key="6">
    <source>
        <dbReference type="PROSITE" id="PS51078"/>
    </source>
</evidence>
<dbReference type="GO" id="GO:0003700">
    <property type="term" value="F:DNA-binding transcription factor activity"/>
    <property type="evidence" value="ECO:0007669"/>
    <property type="project" value="TreeGrafter"/>
</dbReference>
<dbReference type="SUPFAM" id="SSF46785">
    <property type="entry name" value="Winged helix' DNA-binding domain"/>
    <property type="match status" value="1"/>
</dbReference>
<dbReference type="InterPro" id="IPR005471">
    <property type="entry name" value="Tscrpt_reg_IclR_N"/>
</dbReference>
<dbReference type="InterPro" id="IPR036388">
    <property type="entry name" value="WH-like_DNA-bd_sf"/>
</dbReference>
<dbReference type="PANTHER" id="PTHR30136">
    <property type="entry name" value="HELIX-TURN-HELIX TRANSCRIPTIONAL REGULATOR, ICLR FAMILY"/>
    <property type="match status" value="1"/>
</dbReference>
<accession>A0A6I6N3E8</accession>
<evidence type="ECO:0000313" key="8">
    <source>
        <dbReference type="Proteomes" id="UP000436138"/>
    </source>
</evidence>
<dbReference type="Gene3D" id="3.30.450.40">
    <property type="match status" value="1"/>
</dbReference>
<dbReference type="SUPFAM" id="SSF55781">
    <property type="entry name" value="GAF domain-like"/>
    <property type="match status" value="1"/>
</dbReference>
<keyword evidence="8" id="KW-1185">Reference proteome</keyword>
<keyword evidence="1" id="KW-0805">Transcription regulation</keyword>
<evidence type="ECO:0000259" key="5">
    <source>
        <dbReference type="PROSITE" id="PS51077"/>
    </source>
</evidence>
<evidence type="ECO:0000313" key="7">
    <source>
        <dbReference type="EMBL" id="QHA07243.1"/>
    </source>
</evidence>
<dbReference type="GO" id="GO:0003677">
    <property type="term" value="F:DNA binding"/>
    <property type="evidence" value="ECO:0007669"/>
    <property type="project" value="UniProtKB-KW"/>
</dbReference>
<dbReference type="InterPro" id="IPR036390">
    <property type="entry name" value="WH_DNA-bd_sf"/>
</dbReference>
<evidence type="ECO:0000256" key="4">
    <source>
        <dbReference type="SAM" id="MobiDB-lite"/>
    </source>
</evidence>
<dbReference type="Pfam" id="PF01614">
    <property type="entry name" value="IclR_C"/>
    <property type="match status" value="1"/>
</dbReference>
<evidence type="ECO:0000256" key="3">
    <source>
        <dbReference type="ARBA" id="ARBA00023163"/>
    </source>
</evidence>
<dbReference type="AlphaFoldDB" id="A0A6I6N3E8"/>
<dbReference type="PANTHER" id="PTHR30136:SF39">
    <property type="entry name" value="TRANSCRIPTIONAL REGULATORY PROTEIN"/>
    <property type="match status" value="1"/>
</dbReference>
<proteinExistence type="predicted"/>
<dbReference type="RefSeq" id="WP_158925540.1">
    <property type="nucleotide sequence ID" value="NZ_CP047020.1"/>
</dbReference>
<keyword evidence="3" id="KW-0804">Transcription</keyword>
<feature type="domain" description="HTH iclR-type" evidence="5">
    <location>
        <begin position="22"/>
        <end position="84"/>
    </location>
</feature>
<gene>
    <name evidence="7" type="ORF">GQF42_31585</name>
</gene>
<dbReference type="PROSITE" id="PS51077">
    <property type="entry name" value="HTH_ICLR"/>
    <property type="match status" value="1"/>
</dbReference>
<evidence type="ECO:0000256" key="1">
    <source>
        <dbReference type="ARBA" id="ARBA00023015"/>
    </source>
</evidence>
<dbReference type="GO" id="GO:0045892">
    <property type="term" value="P:negative regulation of DNA-templated transcription"/>
    <property type="evidence" value="ECO:0007669"/>
    <property type="project" value="TreeGrafter"/>
</dbReference>
<dbReference type="KEGG" id="sbro:GQF42_31585"/>
<dbReference type="EMBL" id="CP047020">
    <property type="protein sequence ID" value="QHA07243.1"/>
    <property type="molecule type" value="Genomic_DNA"/>
</dbReference>